<evidence type="ECO:0000313" key="3">
    <source>
        <dbReference type="Proteomes" id="UP000578531"/>
    </source>
</evidence>
<dbReference type="EMBL" id="JACCJC010000131">
    <property type="protein sequence ID" value="KAF6223842.1"/>
    <property type="molecule type" value="Genomic_DNA"/>
</dbReference>
<dbReference type="OrthoDB" id="5429634at2759"/>
<keyword evidence="1" id="KW-0812">Transmembrane</keyword>
<name>A0A8H6CI18_9LECA</name>
<dbReference type="AlphaFoldDB" id="A0A8H6CI18"/>
<feature type="transmembrane region" description="Helical" evidence="1">
    <location>
        <begin position="73"/>
        <end position="95"/>
    </location>
</feature>
<protein>
    <submittedName>
        <fullName evidence="2">Uncharacterized protein</fullName>
    </submittedName>
</protein>
<keyword evidence="3" id="KW-1185">Reference proteome</keyword>
<gene>
    <name evidence="2" type="ORF">HO173_013173</name>
</gene>
<accession>A0A8H6CI18</accession>
<dbReference type="RefSeq" id="XP_037158154.1">
    <property type="nucleotide sequence ID" value="XM_037314998.1"/>
</dbReference>
<keyword evidence="1" id="KW-0472">Membrane</keyword>
<proteinExistence type="predicted"/>
<comment type="caution">
    <text evidence="2">The sequence shown here is derived from an EMBL/GenBank/DDBJ whole genome shotgun (WGS) entry which is preliminary data.</text>
</comment>
<dbReference type="Proteomes" id="UP000578531">
    <property type="component" value="Unassembled WGS sequence"/>
</dbReference>
<evidence type="ECO:0000313" key="2">
    <source>
        <dbReference type="EMBL" id="KAF6223842.1"/>
    </source>
</evidence>
<organism evidence="2 3">
    <name type="scientific">Letharia columbiana</name>
    <dbReference type="NCBI Taxonomy" id="112416"/>
    <lineage>
        <taxon>Eukaryota</taxon>
        <taxon>Fungi</taxon>
        <taxon>Dikarya</taxon>
        <taxon>Ascomycota</taxon>
        <taxon>Pezizomycotina</taxon>
        <taxon>Lecanoromycetes</taxon>
        <taxon>OSLEUM clade</taxon>
        <taxon>Lecanoromycetidae</taxon>
        <taxon>Lecanorales</taxon>
        <taxon>Lecanorineae</taxon>
        <taxon>Parmeliaceae</taxon>
        <taxon>Letharia</taxon>
    </lineage>
</organism>
<evidence type="ECO:0000256" key="1">
    <source>
        <dbReference type="SAM" id="Phobius"/>
    </source>
</evidence>
<dbReference type="GeneID" id="59294801"/>
<sequence length="164" mass="17510">MGWNASRCEYQNLEASSDRPSSSLCPTDTACLAPSAPAFSIGSYRRAYSWYARPLYNNDGSRNPAEDSSRVGFSPIGIIMALSLAVTVIIALVALDLLRRYPGGKEAVPITSTHSGVISVASHRPPGDTEAHLLPVQWGAVISEDGVVRCSFTTARDVKPLMVG</sequence>
<reference evidence="2 3" key="1">
    <citation type="journal article" date="2020" name="Genomics">
        <title>Complete, high-quality genomes from long-read metagenomic sequencing of two wolf lichen thalli reveals enigmatic genome architecture.</title>
        <authorList>
            <person name="McKenzie S.K."/>
            <person name="Walston R.F."/>
            <person name="Allen J.L."/>
        </authorList>
    </citation>
    <scope>NUCLEOTIDE SEQUENCE [LARGE SCALE GENOMIC DNA]</scope>
    <source>
        <strain evidence="2">WasteWater2</strain>
    </source>
</reference>
<keyword evidence="1" id="KW-1133">Transmembrane helix</keyword>